<keyword evidence="3" id="KW-1185">Reference proteome</keyword>
<dbReference type="RefSeq" id="WP_089051563.1">
    <property type="nucleotide sequence ID" value="NZ_MUGW01000051.1"/>
</dbReference>
<sequence length="163" mass="19334">MISKNHFNTIHKFKIKNKINFVLQWIIFIAILISSYKLNLTYSPDTSLVNDKLIDVSSIFFGIFLGCLYLFERFKNNDTYQDFLRFCRQLLLLNIIIIAFSFIIILLNDSIPVSKSIKFEKIIYQIRLKSLIFSFYISLFAITLFNIWRFVKIILVILKANKL</sequence>
<comment type="caution">
    <text evidence="2">The sequence shown here is derived from an EMBL/GenBank/DDBJ whole genome shotgun (WGS) entry which is preliminary data.</text>
</comment>
<keyword evidence="1" id="KW-0812">Transmembrane</keyword>
<dbReference type="Proteomes" id="UP000198345">
    <property type="component" value="Unassembled WGS sequence"/>
</dbReference>
<protein>
    <submittedName>
        <fullName evidence="2">Uncharacterized protein</fullName>
    </submittedName>
</protein>
<keyword evidence="1" id="KW-1133">Transmembrane helix</keyword>
<feature type="transmembrane region" description="Helical" evidence="1">
    <location>
        <begin position="53"/>
        <end position="71"/>
    </location>
</feature>
<evidence type="ECO:0000313" key="2">
    <source>
        <dbReference type="EMBL" id="OXA85489.1"/>
    </source>
</evidence>
<dbReference type="EMBL" id="MUGW01000051">
    <property type="protein sequence ID" value="OXA85489.1"/>
    <property type="molecule type" value="Genomic_DNA"/>
</dbReference>
<keyword evidence="1" id="KW-0472">Membrane</keyword>
<gene>
    <name evidence="2" type="ORF">B0A66_19635</name>
</gene>
<accession>A0A226GTX6</accession>
<name>A0A226GTX6_9FLAO</name>
<feature type="transmembrane region" description="Helical" evidence="1">
    <location>
        <begin position="21"/>
        <end position="38"/>
    </location>
</feature>
<dbReference type="OrthoDB" id="9823500at2"/>
<evidence type="ECO:0000256" key="1">
    <source>
        <dbReference type="SAM" id="Phobius"/>
    </source>
</evidence>
<organism evidence="2 3">
    <name type="scientific">Flavobacterium hercynium</name>
    <dbReference type="NCBI Taxonomy" id="387094"/>
    <lineage>
        <taxon>Bacteria</taxon>
        <taxon>Pseudomonadati</taxon>
        <taxon>Bacteroidota</taxon>
        <taxon>Flavobacteriia</taxon>
        <taxon>Flavobacteriales</taxon>
        <taxon>Flavobacteriaceae</taxon>
        <taxon>Flavobacterium</taxon>
    </lineage>
</organism>
<feature type="transmembrane region" description="Helical" evidence="1">
    <location>
        <begin position="91"/>
        <end position="111"/>
    </location>
</feature>
<dbReference type="AlphaFoldDB" id="A0A226GTX6"/>
<reference evidence="2 3" key="1">
    <citation type="submission" date="2016-11" db="EMBL/GenBank/DDBJ databases">
        <title>Whole genomes of Flavobacteriaceae.</title>
        <authorList>
            <person name="Stine C."/>
            <person name="Li C."/>
            <person name="Tadesse D."/>
        </authorList>
    </citation>
    <scope>NUCLEOTIDE SEQUENCE [LARGE SCALE GENOMIC DNA]</scope>
    <source>
        <strain evidence="2 3">DSM 18292</strain>
    </source>
</reference>
<evidence type="ECO:0000313" key="3">
    <source>
        <dbReference type="Proteomes" id="UP000198345"/>
    </source>
</evidence>
<feature type="transmembrane region" description="Helical" evidence="1">
    <location>
        <begin position="131"/>
        <end position="158"/>
    </location>
</feature>
<proteinExistence type="predicted"/>